<dbReference type="PANTHER" id="PTHR35107:SF2">
    <property type="entry name" value="EXPRESSED PROTEIN"/>
    <property type="match status" value="1"/>
</dbReference>
<keyword evidence="1" id="KW-0472">Membrane</keyword>
<evidence type="ECO:0000256" key="2">
    <source>
        <dbReference type="SAM" id="SignalP"/>
    </source>
</evidence>
<keyword evidence="1" id="KW-1133">Transmembrane helix</keyword>
<proteinExistence type="predicted"/>
<evidence type="ECO:0000313" key="4">
    <source>
        <dbReference type="Proteomes" id="UP001415857"/>
    </source>
</evidence>
<dbReference type="Proteomes" id="UP001415857">
    <property type="component" value="Unassembled WGS sequence"/>
</dbReference>
<keyword evidence="4" id="KW-1185">Reference proteome</keyword>
<feature type="chain" id="PRO_5042830925" evidence="2">
    <location>
        <begin position="27"/>
        <end position="240"/>
    </location>
</feature>
<dbReference type="EMBL" id="JBBPBK010000005">
    <property type="protein sequence ID" value="KAK9284447.1"/>
    <property type="molecule type" value="Genomic_DNA"/>
</dbReference>
<gene>
    <name evidence="3" type="ORF">L1049_023620</name>
</gene>
<dbReference type="PANTHER" id="PTHR35107">
    <property type="entry name" value="EXPRESSED PROTEIN"/>
    <property type="match status" value="1"/>
</dbReference>
<sequence length="240" mass="26496">MASTTQRLVVLRLSILLGLLSISANARPCKTLFISSYSFTFKPHFYRNPDLLDQNPNPNLAFQNPSGGSVTFFTEIRQFNPKPSEIVFHNGVRFPIPLRLVDPDVAELEPRPASSGFFSSAGFDSLRDRTKDVLSVVVALLFGVGCGALTAATMYLAWSLFSNRYEFRSSFDEFDDEDDIDDDVSPKKMGYVKIPADAAPVPAPAKEVMLLLPFVPEVIDLLKSAAMGNLSNVTRLLLKI</sequence>
<protein>
    <submittedName>
        <fullName evidence="3">Uncharacterized protein</fullName>
    </submittedName>
</protein>
<name>A0AAP0RZD0_LIQFO</name>
<keyword evidence="2" id="KW-0732">Signal</keyword>
<organism evidence="3 4">
    <name type="scientific">Liquidambar formosana</name>
    <name type="common">Formosan gum</name>
    <dbReference type="NCBI Taxonomy" id="63359"/>
    <lineage>
        <taxon>Eukaryota</taxon>
        <taxon>Viridiplantae</taxon>
        <taxon>Streptophyta</taxon>
        <taxon>Embryophyta</taxon>
        <taxon>Tracheophyta</taxon>
        <taxon>Spermatophyta</taxon>
        <taxon>Magnoliopsida</taxon>
        <taxon>eudicotyledons</taxon>
        <taxon>Gunneridae</taxon>
        <taxon>Pentapetalae</taxon>
        <taxon>Saxifragales</taxon>
        <taxon>Altingiaceae</taxon>
        <taxon>Liquidambar</taxon>
    </lineage>
</organism>
<evidence type="ECO:0000313" key="3">
    <source>
        <dbReference type="EMBL" id="KAK9284447.1"/>
    </source>
</evidence>
<keyword evidence="1" id="KW-0812">Transmembrane</keyword>
<feature type="transmembrane region" description="Helical" evidence="1">
    <location>
        <begin position="133"/>
        <end position="158"/>
    </location>
</feature>
<evidence type="ECO:0000256" key="1">
    <source>
        <dbReference type="SAM" id="Phobius"/>
    </source>
</evidence>
<feature type="signal peptide" evidence="2">
    <location>
        <begin position="1"/>
        <end position="26"/>
    </location>
</feature>
<reference evidence="3 4" key="1">
    <citation type="journal article" date="2024" name="Plant J.">
        <title>Genome sequences and population genomics reveal climatic adaptation and genomic divergence between two closely related sweetgum species.</title>
        <authorList>
            <person name="Xu W.Q."/>
            <person name="Ren C.Q."/>
            <person name="Zhang X.Y."/>
            <person name="Comes H.P."/>
            <person name="Liu X.H."/>
            <person name="Li Y.G."/>
            <person name="Kettle C.J."/>
            <person name="Jalonen R."/>
            <person name="Gaisberger H."/>
            <person name="Ma Y.Z."/>
            <person name="Qiu Y.X."/>
        </authorList>
    </citation>
    <scope>NUCLEOTIDE SEQUENCE [LARGE SCALE GENOMIC DNA]</scope>
    <source>
        <strain evidence="3">Hangzhou</strain>
    </source>
</reference>
<dbReference type="AlphaFoldDB" id="A0AAP0RZD0"/>
<comment type="caution">
    <text evidence="3">The sequence shown here is derived from an EMBL/GenBank/DDBJ whole genome shotgun (WGS) entry which is preliminary data.</text>
</comment>
<accession>A0AAP0RZD0</accession>